<feature type="compositionally biased region" description="Acidic residues" evidence="2">
    <location>
        <begin position="533"/>
        <end position="544"/>
    </location>
</feature>
<proteinExistence type="inferred from homology"/>
<evidence type="ECO:0000256" key="2">
    <source>
        <dbReference type="SAM" id="MobiDB-lite"/>
    </source>
</evidence>
<dbReference type="Pfam" id="PF05970">
    <property type="entry name" value="PIF1"/>
    <property type="match status" value="1"/>
</dbReference>
<keyword evidence="1" id="KW-0234">DNA repair</keyword>
<gene>
    <name evidence="5" type="ORF">CAEBREN_20447</name>
</gene>
<dbReference type="InParanoid" id="G0PNQ7"/>
<feature type="compositionally biased region" description="Low complexity" evidence="2">
    <location>
        <begin position="519"/>
        <end position="532"/>
    </location>
</feature>
<protein>
    <recommendedName>
        <fullName evidence="1">ATP-dependent DNA helicase</fullName>
        <ecNumber evidence="1">5.6.2.3</ecNumber>
    </recommendedName>
</protein>
<dbReference type="GO" id="GO:0006310">
    <property type="term" value="P:DNA recombination"/>
    <property type="evidence" value="ECO:0007669"/>
    <property type="project" value="UniProtKB-KW"/>
</dbReference>
<organism evidence="6">
    <name type="scientific">Caenorhabditis brenneri</name>
    <name type="common">Nematode worm</name>
    <dbReference type="NCBI Taxonomy" id="135651"/>
    <lineage>
        <taxon>Eukaryota</taxon>
        <taxon>Metazoa</taxon>
        <taxon>Ecdysozoa</taxon>
        <taxon>Nematoda</taxon>
        <taxon>Chromadorea</taxon>
        <taxon>Rhabditida</taxon>
        <taxon>Rhabditina</taxon>
        <taxon>Rhabditomorpha</taxon>
        <taxon>Rhabditoidea</taxon>
        <taxon>Rhabditidae</taxon>
        <taxon>Peloderinae</taxon>
        <taxon>Caenorhabditis</taxon>
    </lineage>
</organism>
<dbReference type="GO" id="GO:0043139">
    <property type="term" value="F:5'-3' DNA helicase activity"/>
    <property type="evidence" value="ECO:0007669"/>
    <property type="project" value="UniProtKB-EC"/>
</dbReference>
<dbReference type="EC" id="5.6.2.3" evidence="1"/>
<dbReference type="GO" id="GO:0005524">
    <property type="term" value="F:ATP binding"/>
    <property type="evidence" value="ECO:0007669"/>
    <property type="project" value="UniProtKB-KW"/>
</dbReference>
<dbReference type="InterPro" id="IPR049163">
    <property type="entry name" value="Pif1-like_2B_dom"/>
</dbReference>
<dbReference type="HOGENOM" id="CLU_001324_14_3_1"/>
<evidence type="ECO:0000259" key="4">
    <source>
        <dbReference type="Pfam" id="PF21530"/>
    </source>
</evidence>
<keyword evidence="1" id="KW-0067">ATP-binding</keyword>
<keyword evidence="1" id="KW-0227">DNA damage</keyword>
<dbReference type="GO" id="GO:0016887">
    <property type="term" value="F:ATP hydrolysis activity"/>
    <property type="evidence" value="ECO:0007669"/>
    <property type="project" value="RHEA"/>
</dbReference>
<evidence type="ECO:0000256" key="1">
    <source>
        <dbReference type="RuleBase" id="RU363044"/>
    </source>
</evidence>
<dbReference type="AlphaFoldDB" id="G0PNQ7"/>
<evidence type="ECO:0000313" key="5">
    <source>
        <dbReference type="EMBL" id="EGT43880.1"/>
    </source>
</evidence>
<evidence type="ECO:0000313" key="6">
    <source>
        <dbReference type="Proteomes" id="UP000008068"/>
    </source>
</evidence>
<evidence type="ECO:0000259" key="3">
    <source>
        <dbReference type="Pfam" id="PF05970"/>
    </source>
</evidence>
<name>G0PNQ7_CAEBE</name>
<dbReference type="InterPro" id="IPR010285">
    <property type="entry name" value="DNA_helicase_pif1-like_DEAD"/>
</dbReference>
<dbReference type="PANTHER" id="PTHR10492">
    <property type="match status" value="1"/>
</dbReference>
<dbReference type="CDD" id="cd18809">
    <property type="entry name" value="SF1_C_RecD"/>
    <property type="match status" value="1"/>
</dbReference>
<dbReference type="EMBL" id="GL382182">
    <property type="protein sequence ID" value="EGT43880.1"/>
    <property type="molecule type" value="Genomic_DNA"/>
</dbReference>
<keyword evidence="1" id="KW-0378">Hydrolase</keyword>
<feature type="region of interest" description="Disordered" evidence="2">
    <location>
        <begin position="519"/>
        <end position="554"/>
    </location>
</feature>
<comment type="catalytic activity">
    <reaction evidence="1">
        <text>ATP + H2O = ADP + phosphate + H(+)</text>
        <dbReference type="Rhea" id="RHEA:13065"/>
        <dbReference type="ChEBI" id="CHEBI:15377"/>
        <dbReference type="ChEBI" id="CHEBI:15378"/>
        <dbReference type="ChEBI" id="CHEBI:30616"/>
        <dbReference type="ChEBI" id="CHEBI:43474"/>
        <dbReference type="ChEBI" id="CHEBI:456216"/>
        <dbReference type="EC" id="5.6.2.3"/>
    </reaction>
</comment>
<dbReference type="Gene3D" id="3.40.50.300">
    <property type="entry name" value="P-loop containing nucleotide triphosphate hydrolases"/>
    <property type="match status" value="2"/>
</dbReference>
<sequence length="628" mass="70998">MLAKLNPEQKVVVDRAIEMRKSPSDRDRMMFVEGPGGTGKTFCYETIYHLNSADGIETACVSHAGIAASLLPYGVTSHRKFSIPLEVHGQMVCKIALESPEAEHLRRIGCIIWDEVCMSDRRIIYSVDTLFKQLKNNTLSFGGVQIIMGGDWRQTLPIVDGVKGFGVTNFVIKNTELWKSIEKFKLTQNKRAQEDPQYAKRILAIGDGTNYIDEKRRMVLIPNKNIERRSDRALADWVFPNVNLMNKMTKNSALLTVDNKTALRLNEVILDKLDSPCREFLSLDTSDKDNGMAVDAAIFASETPSGMPPHRLRLKVGAQVVLMRNISIEQGLCNGTRLTVDEFGDDVSSEYFESITFIIYFFQIIHCTVNNPRHNSPPRVYLHRMLLSATGKGAKNCGFKRLQYPIRLAYAMTINKSQGQTLERCGLVLHSPVFSHGQLYVAMSRVKKSADFKLWHTRRFYSPKDDDYNGIGMLVRNIVYKDILRDDRVEDLLESLKPPAPQPQPDIDEDEDAKSIISFTASSSSSSTSSSDFSDDDDDGDEAMDANTLRGSQTRLTFPKTGALSFFNPIEENELPKIFRKKKAQKNVMMMDVEHVFDMSVEENIQLTTLKDRRNVDQEQGCGFPERL</sequence>
<reference evidence="6" key="1">
    <citation type="submission" date="2011-07" db="EMBL/GenBank/DDBJ databases">
        <authorList>
            <consortium name="Caenorhabditis brenneri Sequencing and Analysis Consortium"/>
            <person name="Wilson R.K."/>
        </authorList>
    </citation>
    <scope>NUCLEOTIDE SEQUENCE [LARGE SCALE GENOMIC DNA]</scope>
    <source>
        <strain evidence="6">PB2801</strain>
    </source>
</reference>
<feature type="domain" description="DNA helicase Pif1-like 2B" evidence="4">
    <location>
        <begin position="305"/>
        <end position="343"/>
    </location>
</feature>
<comment type="cofactor">
    <cofactor evidence="1">
        <name>Mg(2+)</name>
        <dbReference type="ChEBI" id="CHEBI:18420"/>
    </cofactor>
</comment>
<keyword evidence="6" id="KW-1185">Reference proteome</keyword>
<keyword evidence="1" id="KW-0233">DNA recombination</keyword>
<comment type="similarity">
    <text evidence="1">Belongs to the helicase family.</text>
</comment>
<dbReference type="eggNOG" id="KOG0987">
    <property type="taxonomic scope" value="Eukaryota"/>
</dbReference>
<dbReference type="GO" id="GO:0006281">
    <property type="term" value="P:DNA repair"/>
    <property type="evidence" value="ECO:0007669"/>
    <property type="project" value="UniProtKB-KW"/>
</dbReference>
<dbReference type="GO" id="GO:0000723">
    <property type="term" value="P:telomere maintenance"/>
    <property type="evidence" value="ECO:0007669"/>
    <property type="project" value="InterPro"/>
</dbReference>
<dbReference type="InterPro" id="IPR027417">
    <property type="entry name" value="P-loop_NTPase"/>
</dbReference>
<dbReference type="OrthoDB" id="10056572at2759"/>
<dbReference type="Pfam" id="PF21530">
    <property type="entry name" value="Pif1_2B_dom"/>
    <property type="match status" value="1"/>
</dbReference>
<dbReference type="SUPFAM" id="SSF52540">
    <property type="entry name" value="P-loop containing nucleoside triphosphate hydrolases"/>
    <property type="match status" value="2"/>
</dbReference>
<keyword evidence="1" id="KW-0347">Helicase</keyword>
<dbReference type="Proteomes" id="UP000008068">
    <property type="component" value="Unassembled WGS sequence"/>
</dbReference>
<accession>G0PNQ7</accession>
<dbReference type="STRING" id="135651.G0PNQ7"/>
<keyword evidence="1" id="KW-0547">Nucleotide-binding</keyword>
<feature type="domain" description="DNA helicase Pif1-like DEAD-box helicase" evidence="3">
    <location>
        <begin position="4"/>
        <end position="209"/>
    </location>
</feature>